<feature type="active site" evidence="9">
    <location>
        <position position="132"/>
    </location>
</feature>
<feature type="transmembrane region" description="Helical" evidence="9">
    <location>
        <begin position="77"/>
        <end position="98"/>
    </location>
</feature>
<keyword evidence="4 9" id="KW-0812">Transmembrane</keyword>
<dbReference type="GO" id="GO:0004190">
    <property type="term" value="F:aspartic-type endopeptidase activity"/>
    <property type="evidence" value="ECO:0007669"/>
    <property type="project" value="UniProtKB-EC"/>
</dbReference>
<dbReference type="PROSITE" id="PS00855">
    <property type="entry name" value="SPASE_II"/>
    <property type="match status" value="1"/>
</dbReference>
<comment type="similarity">
    <text evidence="1 9 11">Belongs to the peptidase A8 family.</text>
</comment>
<evidence type="ECO:0000256" key="9">
    <source>
        <dbReference type="HAMAP-Rule" id="MF_00161"/>
    </source>
</evidence>
<accession>A0ABW9AAJ1</accession>
<dbReference type="Pfam" id="PF01252">
    <property type="entry name" value="Peptidase_A8"/>
    <property type="match status" value="1"/>
</dbReference>
<organism evidence="12 13">
    <name type="scientific">Herbaspirillum lusitanum</name>
    <dbReference type="NCBI Taxonomy" id="213312"/>
    <lineage>
        <taxon>Bacteria</taxon>
        <taxon>Pseudomonadati</taxon>
        <taxon>Pseudomonadota</taxon>
        <taxon>Betaproteobacteria</taxon>
        <taxon>Burkholderiales</taxon>
        <taxon>Oxalobacteraceae</taxon>
        <taxon>Herbaspirillum</taxon>
    </lineage>
</organism>
<comment type="subcellular location">
    <subcellularLocation>
        <location evidence="9">Cell membrane</location>
        <topology evidence="9">Multi-pass membrane protein</topology>
    </subcellularLocation>
</comment>
<keyword evidence="6 9" id="KW-0378">Hydrolase</keyword>
<evidence type="ECO:0000313" key="13">
    <source>
        <dbReference type="Proteomes" id="UP001629246"/>
    </source>
</evidence>
<name>A0ABW9AAJ1_9BURK</name>
<dbReference type="HAMAP" id="MF_00161">
    <property type="entry name" value="LspA"/>
    <property type="match status" value="1"/>
</dbReference>
<comment type="pathway">
    <text evidence="9">Protein modification; lipoprotein biosynthesis (signal peptide cleavage).</text>
</comment>
<evidence type="ECO:0000256" key="11">
    <source>
        <dbReference type="RuleBase" id="RU004181"/>
    </source>
</evidence>
<sequence length="171" mass="18857">MATKKRPSFSSTGSSSGGLLPWIGIATIVLLFDQLSKITILRLFQYGESRPVTGFFNLVLVYNKGAAFSFLASETGWQRYLFTAIGIVAAVFIIHMLRKHAGQRMFCWALALILGGAIGNVIDRVAYGHVIDFLDVFVGNWHWPAFNVADSAICVGAVLFVLDELRRVSKK</sequence>
<evidence type="ECO:0000256" key="7">
    <source>
        <dbReference type="ARBA" id="ARBA00022989"/>
    </source>
</evidence>
<evidence type="ECO:0000256" key="2">
    <source>
        <dbReference type="ARBA" id="ARBA00022475"/>
    </source>
</evidence>
<proteinExistence type="inferred from homology"/>
<comment type="function">
    <text evidence="9 10">This protein specifically catalyzes the removal of signal peptides from prolipoproteins.</text>
</comment>
<comment type="catalytic activity">
    <reaction evidence="9 10">
        <text>Release of signal peptides from bacterial membrane prolipoproteins. Hydrolyzes -Xaa-Yaa-Zaa-|-(S,diacylglyceryl)Cys-, in which Xaa is hydrophobic (preferably Leu), and Yaa (Ala or Ser) and Zaa (Gly or Ala) have small, neutral side chains.</text>
        <dbReference type="EC" id="3.4.23.36"/>
    </reaction>
</comment>
<gene>
    <name evidence="9 12" type="primary">lspA</name>
    <name evidence="12" type="ORF">PQR62_14390</name>
</gene>
<keyword evidence="13" id="KW-1185">Reference proteome</keyword>
<dbReference type="InterPro" id="IPR001872">
    <property type="entry name" value="Peptidase_A8"/>
</dbReference>
<feature type="active site" evidence="9">
    <location>
        <position position="150"/>
    </location>
</feature>
<evidence type="ECO:0000256" key="10">
    <source>
        <dbReference type="RuleBase" id="RU000594"/>
    </source>
</evidence>
<dbReference type="PANTHER" id="PTHR33695">
    <property type="entry name" value="LIPOPROTEIN SIGNAL PEPTIDASE"/>
    <property type="match status" value="1"/>
</dbReference>
<dbReference type="RefSeq" id="WP_408158655.1">
    <property type="nucleotide sequence ID" value="NZ_JAQQFM010000006.1"/>
</dbReference>
<keyword evidence="7 9" id="KW-1133">Transmembrane helix</keyword>
<evidence type="ECO:0000256" key="4">
    <source>
        <dbReference type="ARBA" id="ARBA00022692"/>
    </source>
</evidence>
<dbReference type="EC" id="3.4.23.36" evidence="9"/>
<evidence type="ECO:0000256" key="5">
    <source>
        <dbReference type="ARBA" id="ARBA00022750"/>
    </source>
</evidence>
<dbReference type="PANTHER" id="PTHR33695:SF1">
    <property type="entry name" value="LIPOPROTEIN SIGNAL PEPTIDASE"/>
    <property type="match status" value="1"/>
</dbReference>
<comment type="caution">
    <text evidence="12">The sequence shown here is derived from an EMBL/GenBank/DDBJ whole genome shotgun (WGS) entry which is preliminary data.</text>
</comment>
<evidence type="ECO:0000313" key="12">
    <source>
        <dbReference type="EMBL" id="MFL9925464.1"/>
    </source>
</evidence>
<dbReference type="NCBIfam" id="TIGR00077">
    <property type="entry name" value="lspA"/>
    <property type="match status" value="1"/>
</dbReference>
<keyword evidence="3 9" id="KW-0645">Protease</keyword>
<feature type="transmembrane region" description="Helical" evidence="9">
    <location>
        <begin position="20"/>
        <end position="40"/>
    </location>
</feature>
<feature type="transmembrane region" description="Helical" evidence="9">
    <location>
        <begin position="142"/>
        <end position="162"/>
    </location>
</feature>
<evidence type="ECO:0000256" key="3">
    <source>
        <dbReference type="ARBA" id="ARBA00022670"/>
    </source>
</evidence>
<keyword evidence="5 9" id="KW-0064">Aspartyl protease</keyword>
<evidence type="ECO:0000256" key="1">
    <source>
        <dbReference type="ARBA" id="ARBA00006139"/>
    </source>
</evidence>
<dbReference type="PRINTS" id="PR00781">
    <property type="entry name" value="LIPOSIGPTASE"/>
</dbReference>
<feature type="transmembrane region" description="Helical" evidence="9">
    <location>
        <begin position="105"/>
        <end position="122"/>
    </location>
</feature>
<dbReference type="EMBL" id="JAQQFM010000006">
    <property type="protein sequence ID" value="MFL9925464.1"/>
    <property type="molecule type" value="Genomic_DNA"/>
</dbReference>
<evidence type="ECO:0000256" key="6">
    <source>
        <dbReference type="ARBA" id="ARBA00022801"/>
    </source>
</evidence>
<keyword evidence="8 9" id="KW-0472">Membrane</keyword>
<reference evidence="12 13" key="1">
    <citation type="journal article" date="2024" name="Chem. Sci.">
        <title>Discovery of megapolipeptins by genome mining of a Burkholderiales bacteria collection.</title>
        <authorList>
            <person name="Paulo B.S."/>
            <person name="Recchia M.J.J."/>
            <person name="Lee S."/>
            <person name="Fergusson C.H."/>
            <person name="Romanowski S.B."/>
            <person name="Hernandez A."/>
            <person name="Krull N."/>
            <person name="Liu D.Y."/>
            <person name="Cavanagh H."/>
            <person name="Bos A."/>
            <person name="Gray C.A."/>
            <person name="Murphy B.T."/>
            <person name="Linington R.G."/>
            <person name="Eustaquio A.S."/>
        </authorList>
    </citation>
    <scope>NUCLEOTIDE SEQUENCE [LARGE SCALE GENOMIC DNA]</scope>
    <source>
        <strain evidence="12 13">RL21-008-BIB-A</strain>
    </source>
</reference>
<evidence type="ECO:0000256" key="8">
    <source>
        <dbReference type="ARBA" id="ARBA00023136"/>
    </source>
</evidence>
<protein>
    <recommendedName>
        <fullName evidence="9">Lipoprotein signal peptidase</fullName>
        <ecNumber evidence="9">3.4.23.36</ecNumber>
    </recommendedName>
    <alternativeName>
        <fullName evidence="9">Prolipoprotein signal peptidase</fullName>
    </alternativeName>
    <alternativeName>
        <fullName evidence="9">Signal peptidase II</fullName>
        <shortName evidence="9">SPase II</shortName>
    </alternativeName>
</protein>
<keyword evidence="2 9" id="KW-1003">Cell membrane</keyword>
<dbReference type="Proteomes" id="UP001629246">
    <property type="component" value="Unassembled WGS sequence"/>
</dbReference>